<dbReference type="InterPro" id="IPR057352">
    <property type="entry name" value="TPR_TmcB/C"/>
</dbReference>
<dbReference type="PANTHER" id="PTHR31600">
    <property type="entry name" value="TINY MACROCYSTS PROTEIN B-RELATED"/>
    <property type="match status" value="1"/>
</dbReference>
<protein>
    <submittedName>
        <fullName evidence="3">PAS domain S-box family protein</fullName>
        <ecNumber evidence="3">2.7.13.3</ecNumber>
        <ecNumber evidence="3">3.4.24.69</ecNumber>
    </submittedName>
</protein>
<keyword evidence="1" id="KW-0472">Membrane</keyword>
<evidence type="ECO:0000259" key="2">
    <source>
        <dbReference type="Pfam" id="PF25474"/>
    </source>
</evidence>
<dbReference type="EC" id="2.7.13.3" evidence="3"/>
<dbReference type="RefSeq" id="XP_004027269.1">
    <property type="nucleotide sequence ID" value="XM_004027220.1"/>
</dbReference>
<keyword evidence="1" id="KW-1133">Transmembrane helix</keyword>
<name>G0R3P1_ICHMU</name>
<dbReference type="Pfam" id="PF25474">
    <property type="entry name" value="TPR_TmcB"/>
    <property type="match status" value="1"/>
</dbReference>
<dbReference type="OMA" id="INAKSHN"/>
<dbReference type="EC" id="3.4.24.69" evidence="3"/>
<dbReference type="InParanoid" id="G0R3P1"/>
<dbReference type="Gene3D" id="3.30.450.20">
    <property type="entry name" value="PAS domain"/>
    <property type="match status" value="1"/>
</dbReference>
<evidence type="ECO:0000313" key="4">
    <source>
        <dbReference type="Proteomes" id="UP000008983"/>
    </source>
</evidence>
<dbReference type="Proteomes" id="UP000008983">
    <property type="component" value="Unassembled WGS sequence"/>
</dbReference>
<dbReference type="PANTHER" id="PTHR31600:SF2">
    <property type="entry name" value="GAMETE ENRICHED GENE 10 PROTEIN-RELATED"/>
    <property type="match status" value="1"/>
</dbReference>
<keyword evidence="4" id="KW-1185">Reference proteome</keyword>
<dbReference type="eggNOG" id="ENOG502SJZD">
    <property type="taxonomic scope" value="Eukaryota"/>
</dbReference>
<dbReference type="AlphaFoldDB" id="G0R3P1"/>
<proteinExistence type="predicted"/>
<gene>
    <name evidence="3" type="ORF">IMG5_186760</name>
</gene>
<keyword evidence="3" id="KW-0378">Hydrolase</keyword>
<sequence>MYAIFLFDIICSPQQAQQELLNAKKEKPSFDEEFQIYFFKNEVENELYEKSLLQKNQEQSANNDIFNEITVQNYQKICQTHIEKSSFLYAEFWSHLNEYNPDLGKLSDIGYKIYICKQNIENYWNRLMKMNVFIPNLILLYSKFLKEIMNDNESSLQILNKLIEVNFNNQASKSTNNIDIQTYSQPTIIISADDDSFCHIINLNLSVCQLSLYQKKELLSKNISILMPQMYAKNHDNFIQRYLTTLEPRVLNVDNLVPFKTKLGYIYISKILIKHVSSLINGLQFIAYFKQSKFLKEQCSLIINKNGIIQDISSSCITMLGLDIKKLSKKENLITDCIENFWNHLKEFQQKQGLTVTVQNFKKECSKFQANVTCTEINFKISGNLGQIIQISKQFTGLLKEKNNQKTSQQLPNFHLYMYYNVELNSFVGYQSFGKTCHINENSNTETYQTHIIQSQRNEDDHYQSSFKSRSSLKDTQQRQNINYQQGIKTLVLVNNQLIDLEIIKKNEQQIEDILDSQNEYQEDLNNYDGNNLSKNIQNNENKCYQNNVFKNKKKFIEFIEQTDFLNIPLFQYFKIISFVFILVIVGLSSLNNIVSSKELSQVTSLFNQIQYSNELNSDMQRIVLKLLCLHLVETGVFIQNDTLINDISEIFENIKVLSDIIIQNENQMLSLERKNLISNNVVKMTFFQNEKSTFIKYFDLYEATQQIISKINEIVGQKQNKQSIIFNYQNPTFYFLVNNLLNDYYEKLIQQSQYLVLELETWCMIKKDSQIALLIISIAIIISFFFILIFYYFIINKYQTQILDVFLEIPAEKVKKLFLKSELFLMNLQNIDLDENTSQEINQTQQQQEEQQNLIVKNKQKRKISKTNFNKKNQMFFLPFFSYCYYQ</sequence>
<feature type="transmembrane region" description="Helical" evidence="1">
    <location>
        <begin position="772"/>
        <end position="795"/>
    </location>
</feature>
<dbReference type="OrthoDB" id="325984at2759"/>
<keyword evidence="3" id="KW-0808">Transferase</keyword>
<dbReference type="GeneID" id="14904000"/>
<accession>G0R3P1</accession>
<dbReference type="InterPro" id="IPR052994">
    <property type="entry name" value="Tiny_macrocysts_regulators"/>
</dbReference>
<dbReference type="EMBL" id="GL984310">
    <property type="protein sequence ID" value="EGR27924.1"/>
    <property type="molecule type" value="Genomic_DNA"/>
</dbReference>
<feature type="transmembrane region" description="Helical" evidence="1">
    <location>
        <begin position="570"/>
        <end position="591"/>
    </location>
</feature>
<evidence type="ECO:0000256" key="1">
    <source>
        <dbReference type="SAM" id="Phobius"/>
    </source>
</evidence>
<dbReference type="InterPro" id="IPR035965">
    <property type="entry name" value="PAS-like_dom_sf"/>
</dbReference>
<keyword evidence="1" id="KW-0812">Transmembrane</keyword>
<dbReference type="GO" id="GO:0004673">
    <property type="term" value="F:protein histidine kinase activity"/>
    <property type="evidence" value="ECO:0007669"/>
    <property type="project" value="UniProtKB-EC"/>
</dbReference>
<dbReference type="SUPFAM" id="SSF55785">
    <property type="entry name" value="PYP-like sensor domain (PAS domain)"/>
    <property type="match status" value="1"/>
</dbReference>
<evidence type="ECO:0000313" key="3">
    <source>
        <dbReference type="EMBL" id="EGR27924.1"/>
    </source>
</evidence>
<reference evidence="3 4" key="1">
    <citation type="submission" date="2011-07" db="EMBL/GenBank/DDBJ databases">
        <authorList>
            <person name="Coyne R."/>
            <person name="Brami D."/>
            <person name="Johnson J."/>
            <person name="Hostetler J."/>
            <person name="Hannick L."/>
            <person name="Clark T."/>
            <person name="Cassidy-Hanley D."/>
            <person name="Inman J."/>
        </authorList>
    </citation>
    <scope>NUCLEOTIDE SEQUENCE [LARGE SCALE GENOMIC DNA]</scope>
    <source>
        <strain evidence="3 4">G5</strain>
    </source>
</reference>
<dbReference type="GO" id="GO:0004222">
    <property type="term" value="F:metalloendopeptidase activity"/>
    <property type="evidence" value="ECO:0007669"/>
    <property type="project" value="UniProtKB-EC"/>
</dbReference>
<organism evidence="3 4">
    <name type="scientific">Ichthyophthirius multifiliis</name>
    <name type="common">White spot disease agent</name>
    <name type="synonym">Ich</name>
    <dbReference type="NCBI Taxonomy" id="5932"/>
    <lineage>
        <taxon>Eukaryota</taxon>
        <taxon>Sar</taxon>
        <taxon>Alveolata</taxon>
        <taxon>Ciliophora</taxon>
        <taxon>Intramacronucleata</taxon>
        <taxon>Oligohymenophorea</taxon>
        <taxon>Hymenostomatida</taxon>
        <taxon>Ophryoglenina</taxon>
        <taxon>Ichthyophthirius</taxon>
    </lineage>
</organism>
<feature type="domain" description="TmcB/TmcC TPR repeats" evidence="2">
    <location>
        <begin position="50"/>
        <end position="164"/>
    </location>
</feature>